<dbReference type="RefSeq" id="WP_142893369.1">
    <property type="nucleotide sequence ID" value="NZ_ML660163.1"/>
</dbReference>
<dbReference type="EC" id="4.1.2.25" evidence="8"/>
<keyword evidence="6" id="KW-0413">Isomerase</keyword>
<comment type="function">
    <text evidence="8">Catalyzes the conversion of 7,8-dihydroneopterin to 6-hydroxymethyl-7,8-dihydropterin.</text>
</comment>
<keyword evidence="7 8" id="KW-0456">Lyase</keyword>
<dbReference type="PANTHER" id="PTHR42844">
    <property type="entry name" value="DIHYDRONEOPTERIN ALDOLASE 1-RELATED"/>
    <property type="match status" value="1"/>
</dbReference>
<dbReference type="GO" id="GO:0016853">
    <property type="term" value="F:isomerase activity"/>
    <property type="evidence" value="ECO:0007669"/>
    <property type="project" value="UniProtKB-KW"/>
</dbReference>
<dbReference type="PANTHER" id="PTHR42844:SF1">
    <property type="entry name" value="DIHYDRONEOPTERIN ALDOLASE 1-RELATED"/>
    <property type="match status" value="1"/>
</dbReference>
<evidence type="ECO:0000256" key="4">
    <source>
        <dbReference type="ARBA" id="ARBA00005708"/>
    </source>
</evidence>
<evidence type="ECO:0000313" key="10">
    <source>
        <dbReference type="EMBL" id="TQV87708.1"/>
    </source>
</evidence>
<dbReference type="AlphaFoldDB" id="A0A545UE31"/>
<evidence type="ECO:0000313" key="11">
    <source>
        <dbReference type="Proteomes" id="UP000315439"/>
    </source>
</evidence>
<sequence>MDIVFIRQLEVMTVIGVFDWEREIKQKLVFDLELGTDIKRASETDELADTLDYKAISHAVHDFVEKSEYQLVETVAEKVAELILTQFSIRWLSLTLNKPGAVSVANSVGVKIERGEKF</sequence>
<name>A0A545UE31_9GAMM</name>
<dbReference type="GO" id="GO:0046656">
    <property type="term" value="P:folic acid biosynthetic process"/>
    <property type="evidence" value="ECO:0007669"/>
    <property type="project" value="UniProtKB-UniRule"/>
</dbReference>
<evidence type="ECO:0000256" key="8">
    <source>
        <dbReference type="RuleBase" id="RU362079"/>
    </source>
</evidence>
<dbReference type="Gene3D" id="3.30.1130.10">
    <property type="match status" value="1"/>
</dbReference>
<feature type="domain" description="Dihydroneopterin aldolase/epimerase" evidence="9">
    <location>
        <begin position="4"/>
        <end position="114"/>
    </location>
</feature>
<dbReference type="SUPFAM" id="SSF55620">
    <property type="entry name" value="Tetrahydrobiopterin biosynthesis enzymes-like"/>
    <property type="match status" value="1"/>
</dbReference>
<reference evidence="10 11" key="1">
    <citation type="submission" date="2019-07" db="EMBL/GenBank/DDBJ databases">
        <title>Draft genome for Aliikangiella sp. M105.</title>
        <authorList>
            <person name="Wang G."/>
        </authorList>
    </citation>
    <scope>NUCLEOTIDE SEQUENCE [LARGE SCALE GENOMIC DNA]</scope>
    <source>
        <strain evidence="10 11">M105</strain>
    </source>
</reference>
<dbReference type="CDD" id="cd00534">
    <property type="entry name" value="DHNA_DHNTPE"/>
    <property type="match status" value="1"/>
</dbReference>
<comment type="pathway">
    <text evidence="3 8">Cofactor biosynthesis; tetrahydrofolate biosynthesis; 2-amino-4-hydroxy-6-hydroxymethyl-7,8-dihydropteridine diphosphate from 7,8-dihydroneopterin triphosphate: step 3/4.</text>
</comment>
<dbReference type="Proteomes" id="UP000315439">
    <property type="component" value="Unassembled WGS sequence"/>
</dbReference>
<dbReference type="FunFam" id="3.30.1130.10:FF:000002">
    <property type="entry name" value="7,8-dihydroneopterin aldolase"/>
    <property type="match status" value="1"/>
</dbReference>
<dbReference type="UniPathway" id="UPA00077">
    <property type="reaction ID" value="UER00154"/>
</dbReference>
<dbReference type="SMART" id="SM00905">
    <property type="entry name" value="FolB"/>
    <property type="match status" value="1"/>
</dbReference>
<evidence type="ECO:0000259" key="9">
    <source>
        <dbReference type="SMART" id="SM00905"/>
    </source>
</evidence>
<comment type="similarity">
    <text evidence="4 8">Belongs to the DHNA family.</text>
</comment>
<dbReference type="OrthoDB" id="9810587at2"/>
<dbReference type="GO" id="GO:0004150">
    <property type="term" value="F:dihydroneopterin aldolase activity"/>
    <property type="evidence" value="ECO:0007669"/>
    <property type="project" value="UniProtKB-UniRule"/>
</dbReference>
<dbReference type="InterPro" id="IPR006156">
    <property type="entry name" value="Dihydroneopterin_aldolase"/>
</dbReference>
<evidence type="ECO:0000256" key="7">
    <source>
        <dbReference type="ARBA" id="ARBA00023239"/>
    </source>
</evidence>
<evidence type="ECO:0000256" key="5">
    <source>
        <dbReference type="ARBA" id="ARBA00022909"/>
    </source>
</evidence>
<dbReference type="InterPro" id="IPR043133">
    <property type="entry name" value="GTP-CH-I_C/QueF"/>
</dbReference>
<evidence type="ECO:0000256" key="3">
    <source>
        <dbReference type="ARBA" id="ARBA00005013"/>
    </source>
</evidence>
<keyword evidence="11" id="KW-1185">Reference proteome</keyword>
<comment type="catalytic activity">
    <reaction evidence="2 8">
        <text>7,8-dihydroneopterin = 6-hydroxymethyl-7,8-dihydropterin + glycolaldehyde</text>
        <dbReference type="Rhea" id="RHEA:10540"/>
        <dbReference type="ChEBI" id="CHEBI:17001"/>
        <dbReference type="ChEBI" id="CHEBI:17071"/>
        <dbReference type="ChEBI" id="CHEBI:44841"/>
        <dbReference type="EC" id="4.1.2.25"/>
    </reaction>
</comment>
<dbReference type="GO" id="GO:0005737">
    <property type="term" value="C:cytoplasm"/>
    <property type="evidence" value="ECO:0007669"/>
    <property type="project" value="TreeGrafter"/>
</dbReference>
<dbReference type="GO" id="GO:0046654">
    <property type="term" value="P:tetrahydrofolate biosynthetic process"/>
    <property type="evidence" value="ECO:0007669"/>
    <property type="project" value="UniProtKB-UniRule"/>
</dbReference>
<evidence type="ECO:0000256" key="6">
    <source>
        <dbReference type="ARBA" id="ARBA00023235"/>
    </source>
</evidence>
<dbReference type="InterPro" id="IPR006157">
    <property type="entry name" value="FolB_dom"/>
</dbReference>
<accession>A0A545UE31</accession>
<dbReference type="NCBIfam" id="TIGR00526">
    <property type="entry name" value="folB_dom"/>
    <property type="match status" value="1"/>
</dbReference>
<organism evidence="10 11">
    <name type="scientific">Aliikangiella coralliicola</name>
    <dbReference type="NCBI Taxonomy" id="2592383"/>
    <lineage>
        <taxon>Bacteria</taxon>
        <taxon>Pseudomonadati</taxon>
        <taxon>Pseudomonadota</taxon>
        <taxon>Gammaproteobacteria</taxon>
        <taxon>Oceanospirillales</taxon>
        <taxon>Pleioneaceae</taxon>
        <taxon>Aliikangiella</taxon>
    </lineage>
</organism>
<keyword evidence="5 8" id="KW-0289">Folate biosynthesis</keyword>
<comment type="caution">
    <text evidence="10">The sequence shown here is derived from an EMBL/GenBank/DDBJ whole genome shotgun (WGS) entry which is preliminary data.</text>
</comment>
<dbReference type="NCBIfam" id="TIGR00525">
    <property type="entry name" value="folB"/>
    <property type="match status" value="1"/>
</dbReference>
<protein>
    <recommendedName>
        <fullName evidence="8">7,8-dihydroneopterin aldolase</fullName>
        <ecNumber evidence="8">4.1.2.25</ecNumber>
    </recommendedName>
</protein>
<gene>
    <name evidence="10" type="primary">folB</name>
    <name evidence="10" type="ORF">FLL46_09995</name>
</gene>
<dbReference type="Pfam" id="PF02152">
    <property type="entry name" value="FolB"/>
    <property type="match status" value="1"/>
</dbReference>
<comment type="catalytic activity">
    <reaction evidence="1">
        <text>7,8-dihydroneopterin = 7,8-dihydromonapterin</text>
        <dbReference type="Rhea" id="RHEA:45328"/>
        <dbReference type="ChEBI" id="CHEBI:17001"/>
        <dbReference type="ChEBI" id="CHEBI:71175"/>
        <dbReference type="EC" id="5.1.99.8"/>
    </reaction>
</comment>
<proteinExistence type="inferred from homology"/>
<dbReference type="EMBL" id="VIKS01000006">
    <property type="protein sequence ID" value="TQV87708.1"/>
    <property type="molecule type" value="Genomic_DNA"/>
</dbReference>
<evidence type="ECO:0000256" key="2">
    <source>
        <dbReference type="ARBA" id="ARBA00001353"/>
    </source>
</evidence>
<evidence type="ECO:0000256" key="1">
    <source>
        <dbReference type="ARBA" id="ARBA00000693"/>
    </source>
</evidence>